<accession>A0ABN7XIP2</accession>
<name>A0ABN7XIP2_GIGMA</name>
<protein>
    <submittedName>
        <fullName evidence="1">33125_t:CDS:1</fullName>
    </submittedName>
</protein>
<proteinExistence type="predicted"/>
<reference evidence="1 2" key="1">
    <citation type="submission" date="2021-06" db="EMBL/GenBank/DDBJ databases">
        <authorList>
            <person name="Kallberg Y."/>
            <person name="Tangrot J."/>
            <person name="Rosling A."/>
        </authorList>
    </citation>
    <scope>NUCLEOTIDE SEQUENCE [LARGE SCALE GENOMIC DNA]</scope>
    <source>
        <strain evidence="1 2">120-4 pot B 10/14</strain>
    </source>
</reference>
<sequence length="43" mass="5090">LPSPFCQFCNWQKTAYLAVVFSEKTLEYFQELEKHYLSPNSTT</sequence>
<evidence type="ECO:0000313" key="1">
    <source>
        <dbReference type="EMBL" id="CAG8855152.1"/>
    </source>
</evidence>
<organism evidence="1 2">
    <name type="scientific">Gigaspora margarita</name>
    <dbReference type="NCBI Taxonomy" id="4874"/>
    <lineage>
        <taxon>Eukaryota</taxon>
        <taxon>Fungi</taxon>
        <taxon>Fungi incertae sedis</taxon>
        <taxon>Mucoromycota</taxon>
        <taxon>Glomeromycotina</taxon>
        <taxon>Glomeromycetes</taxon>
        <taxon>Diversisporales</taxon>
        <taxon>Gigasporaceae</taxon>
        <taxon>Gigaspora</taxon>
    </lineage>
</organism>
<feature type="non-terminal residue" evidence="1">
    <location>
        <position position="43"/>
    </location>
</feature>
<evidence type="ECO:0000313" key="2">
    <source>
        <dbReference type="Proteomes" id="UP000789901"/>
    </source>
</evidence>
<gene>
    <name evidence="1" type="ORF">GMARGA_LOCUS43973</name>
</gene>
<dbReference type="Proteomes" id="UP000789901">
    <property type="component" value="Unassembled WGS sequence"/>
</dbReference>
<comment type="caution">
    <text evidence="1">The sequence shown here is derived from an EMBL/GenBank/DDBJ whole genome shotgun (WGS) entry which is preliminary data.</text>
</comment>
<keyword evidence="2" id="KW-1185">Reference proteome</keyword>
<feature type="non-terminal residue" evidence="1">
    <location>
        <position position="1"/>
    </location>
</feature>
<dbReference type="EMBL" id="CAJVQB010146422">
    <property type="protein sequence ID" value="CAG8855152.1"/>
    <property type="molecule type" value="Genomic_DNA"/>
</dbReference>